<feature type="transmembrane region" description="Helical" evidence="2">
    <location>
        <begin position="12"/>
        <end position="29"/>
    </location>
</feature>
<dbReference type="InterPro" id="IPR006750">
    <property type="entry name" value="YdcZ"/>
</dbReference>
<feature type="transmembrane region" description="Helical" evidence="2">
    <location>
        <begin position="141"/>
        <end position="160"/>
    </location>
</feature>
<gene>
    <name evidence="3" type="ORF">HNR73_002257</name>
</gene>
<feature type="transmembrane region" description="Helical" evidence="2">
    <location>
        <begin position="41"/>
        <end position="62"/>
    </location>
</feature>
<feature type="transmembrane region" description="Helical" evidence="2">
    <location>
        <begin position="198"/>
        <end position="222"/>
    </location>
</feature>
<proteinExistence type="predicted"/>
<dbReference type="AlphaFoldDB" id="A0A841FMH2"/>
<sequence length="341" mass="34193">MDRPTRTATLSWAALAVLSGFMIVTQVRINGQLGAAAGDGYAAAAWSFGSGLAVLAACLPLSRKARASAAAVVGAVRSGGLRPWQVLGGLGGAFLVLSQSIAASVTGVALFTIAVVAGQVAGGLAFDVAGLSPSGRRPVTTARALGALLVLTAAAISLAGRADTDLPPWLLVLPLVAGVCVSWQQGVNGHVRAVSSGYAATLINFVTGTTALFAALAVHALAGGLNVRWPGNPLLYTGGVVGIGFIAIAVLAVRHLGVLILGLCTITGQLAGAIVLDLALGPAVTAATVAGAAVALAGVAVASRGNLRRVRRNRRHRLGDAAPQLRHRREHPRPAEGRGEG</sequence>
<accession>A0A841FMH2</accession>
<dbReference type="PANTHER" id="PTHR34821:SF2">
    <property type="entry name" value="INNER MEMBRANE PROTEIN YDCZ"/>
    <property type="match status" value="1"/>
</dbReference>
<keyword evidence="4" id="KW-1185">Reference proteome</keyword>
<dbReference type="Pfam" id="PF04657">
    <property type="entry name" value="DMT_YdcZ"/>
    <property type="match status" value="2"/>
</dbReference>
<keyword evidence="2" id="KW-0812">Transmembrane</keyword>
<feature type="transmembrane region" description="Helical" evidence="2">
    <location>
        <begin position="234"/>
        <end position="253"/>
    </location>
</feature>
<feature type="transmembrane region" description="Helical" evidence="2">
    <location>
        <begin position="166"/>
        <end position="186"/>
    </location>
</feature>
<dbReference type="GO" id="GO:0005886">
    <property type="term" value="C:plasma membrane"/>
    <property type="evidence" value="ECO:0007669"/>
    <property type="project" value="TreeGrafter"/>
</dbReference>
<feature type="transmembrane region" description="Helical" evidence="2">
    <location>
        <begin position="286"/>
        <end position="307"/>
    </location>
</feature>
<feature type="compositionally biased region" description="Basic and acidic residues" evidence="1">
    <location>
        <begin position="332"/>
        <end position="341"/>
    </location>
</feature>
<feature type="region of interest" description="Disordered" evidence="1">
    <location>
        <begin position="318"/>
        <end position="341"/>
    </location>
</feature>
<keyword evidence="2" id="KW-0472">Membrane</keyword>
<feature type="transmembrane region" description="Helical" evidence="2">
    <location>
        <begin position="108"/>
        <end position="129"/>
    </location>
</feature>
<evidence type="ECO:0000313" key="4">
    <source>
        <dbReference type="Proteomes" id="UP000548476"/>
    </source>
</evidence>
<dbReference type="PANTHER" id="PTHR34821">
    <property type="entry name" value="INNER MEMBRANE PROTEIN YDCZ"/>
    <property type="match status" value="1"/>
</dbReference>
<evidence type="ECO:0000256" key="1">
    <source>
        <dbReference type="SAM" id="MobiDB-lite"/>
    </source>
</evidence>
<reference evidence="3 4" key="1">
    <citation type="submission" date="2020-08" db="EMBL/GenBank/DDBJ databases">
        <title>Genomic Encyclopedia of Type Strains, Phase IV (KMG-IV): sequencing the most valuable type-strain genomes for metagenomic binning, comparative biology and taxonomic classification.</title>
        <authorList>
            <person name="Goeker M."/>
        </authorList>
    </citation>
    <scope>NUCLEOTIDE SEQUENCE [LARGE SCALE GENOMIC DNA]</scope>
    <source>
        <strain evidence="3 4">YIM 65646</strain>
    </source>
</reference>
<keyword evidence="2" id="KW-1133">Transmembrane helix</keyword>
<dbReference type="EMBL" id="JACHGT010000004">
    <property type="protein sequence ID" value="MBB6034407.1"/>
    <property type="molecule type" value="Genomic_DNA"/>
</dbReference>
<protein>
    <submittedName>
        <fullName evidence="3">Transporter family-2 protein</fullName>
    </submittedName>
</protein>
<dbReference type="Proteomes" id="UP000548476">
    <property type="component" value="Unassembled WGS sequence"/>
</dbReference>
<evidence type="ECO:0000256" key="2">
    <source>
        <dbReference type="SAM" id="Phobius"/>
    </source>
</evidence>
<organism evidence="3 4">
    <name type="scientific">Phytomonospora endophytica</name>
    <dbReference type="NCBI Taxonomy" id="714109"/>
    <lineage>
        <taxon>Bacteria</taxon>
        <taxon>Bacillati</taxon>
        <taxon>Actinomycetota</taxon>
        <taxon>Actinomycetes</taxon>
        <taxon>Micromonosporales</taxon>
        <taxon>Micromonosporaceae</taxon>
        <taxon>Phytomonospora</taxon>
    </lineage>
</organism>
<evidence type="ECO:0000313" key="3">
    <source>
        <dbReference type="EMBL" id="MBB6034407.1"/>
    </source>
</evidence>
<feature type="transmembrane region" description="Helical" evidence="2">
    <location>
        <begin position="260"/>
        <end position="280"/>
    </location>
</feature>
<feature type="transmembrane region" description="Helical" evidence="2">
    <location>
        <begin position="83"/>
        <end position="102"/>
    </location>
</feature>
<name>A0A841FMH2_9ACTN</name>
<dbReference type="RefSeq" id="WP_184787265.1">
    <property type="nucleotide sequence ID" value="NZ_BONT01000045.1"/>
</dbReference>
<comment type="caution">
    <text evidence="3">The sequence shown here is derived from an EMBL/GenBank/DDBJ whole genome shotgun (WGS) entry which is preliminary data.</text>
</comment>